<accession>A0A2H1WMQ6</accession>
<protein>
    <submittedName>
        <fullName evidence="1">SFRICE_033313</fullName>
    </submittedName>
</protein>
<proteinExistence type="predicted"/>
<sequence>MVGRPQLCASRATFCLAQQNCGMSCRRRYFRTDTTFKPSRKEHTPFKKKKAGNAPVTPLVLRVSMGGADRLPSVVATSLECPVYGNKLTPLLHGTYNTNGEKWVYIRSAPPMAPATPEESQMQKLLQLLCTSCGAKHKL</sequence>
<gene>
    <name evidence="1" type="ORF">SFRICE_033313</name>
</gene>
<dbReference type="EMBL" id="ODYU01009695">
    <property type="protein sequence ID" value="SOQ54308.1"/>
    <property type="molecule type" value="Genomic_DNA"/>
</dbReference>
<dbReference type="AlphaFoldDB" id="A0A2H1WMQ6"/>
<name>A0A2H1WMQ6_SPOFR</name>
<organism evidence="1">
    <name type="scientific">Spodoptera frugiperda</name>
    <name type="common">Fall armyworm</name>
    <dbReference type="NCBI Taxonomy" id="7108"/>
    <lineage>
        <taxon>Eukaryota</taxon>
        <taxon>Metazoa</taxon>
        <taxon>Ecdysozoa</taxon>
        <taxon>Arthropoda</taxon>
        <taxon>Hexapoda</taxon>
        <taxon>Insecta</taxon>
        <taxon>Pterygota</taxon>
        <taxon>Neoptera</taxon>
        <taxon>Endopterygota</taxon>
        <taxon>Lepidoptera</taxon>
        <taxon>Glossata</taxon>
        <taxon>Ditrysia</taxon>
        <taxon>Noctuoidea</taxon>
        <taxon>Noctuidae</taxon>
        <taxon>Amphipyrinae</taxon>
        <taxon>Spodoptera</taxon>
    </lineage>
</organism>
<reference evidence="1" key="1">
    <citation type="submission" date="2016-07" db="EMBL/GenBank/DDBJ databases">
        <authorList>
            <person name="Bretaudeau A."/>
        </authorList>
    </citation>
    <scope>NUCLEOTIDE SEQUENCE</scope>
    <source>
        <strain evidence="1">Rice</strain>
        <tissue evidence="1">Whole body</tissue>
    </source>
</reference>
<evidence type="ECO:0000313" key="1">
    <source>
        <dbReference type="EMBL" id="SOQ54308.1"/>
    </source>
</evidence>